<dbReference type="Pfam" id="PF05699">
    <property type="entry name" value="Dimer_Tnp_hAT"/>
    <property type="match status" value="1"/>
</dbReference>
<dbReference type="InterPro" id="IPR008906">
    <property type="entry name" value="HATC_C_dom"/>
</dbReference>
<keyword evidence="4" id="KW-1185">Reference proteome</keyword>
<name>A0A6A4G7V7_9STRA</name>
<dbReference type="InterPro" id="IPR012337">
    <property type="entry name" value="RNaseH-like_sf"/>
</dbReference>
<accession>A0A6A4G7V7</accession>
<evidence type="ECO:0000313" key="4">
    <source>
        <dbReference type="Proteomes" id="UP000434957"/>
    </source>
</evidence>
<feature type="region of interest" description="Disordered" evidence="1">
    <location>
        <begin position="182"/>
        <end position="205"/>
    </location>
</feature>
<dbReference type="GO" id="GO:0046983">
    <property type="term" value="F:protein dimerization activity"/>
    <property type="evidence" value="ECO:0007669"/>
    <property type="project" value="InterPro"/>
</dbReference>
<reference evidence="3 4" key="1">
    <citation type="submission" date="2018-08" db="EMBL/GenBank/DDBJ databases">
        <title>Genomic investigation of the strawberry pathogen Phytophthora fragariae indicates pathogenicity is determined by transcriptional variation in three key races.</title>
        <authorList>
            <person name="Adams T.M."/>
            <person name="Armitage A.D."/>
            <person name="Sobczyk M.K."/>
            <person name="Bates H.J."/>
            <person name="Dunwell J.M."/>
            <person name="Nellist C.F."/>
            <person name="Harrison R.J."/>
        </authorList>
    </citation>
    <scope>NUCLEOTIDE SEQUENCE [LARGE SCALE GENOMIC DNA]</scope>
    <source>
        <strain evidence="3 4">SCRP333</strain>
    </source>
</reference>
<comment type="caution">
    <text evidence="3">The sequence shown here is derived from an EMBL/GenBank/DDBJ whole genome shotgun (WGS) entry which is preliminary data.</text>
</comment>
<dbReference type="SUPFAM" id="SSF53098">
    <property type="entry name" value="Ribonuclease H-like"/>
    <property type="match status" value="1"/>
</dbReference>
<evidence type="ECO:0000313" key="3">
    <source>
        <dbReference type="EMBL" id="KAE9356800.1"/>
    </source>
</evidence>
<dbReference type="Proteomes" id="UP000434957">
    <property type="component" value="Unassembled WGS sequence"/>
</dbReference>
<proteinExistence type="predicted"/>
<protein>
    <recommendedName>
        <fullName evidence="2">HAT C-terminal dimerisation domain-containing protein</fullName>
    </recommendedName>
</protein>
<organism evidence="3 4">
    <name type="scientific">Phytophthora rubi</name>
    <dbReference type="NCBI Taxonomy" id="129364"/>
    <lineage>
        <taxon>Eukaryota</taxon>
        <taxon>Sar</taxon>
        <taxon>Stramenopiles</taxon>
        <taxon>Oomycota</taxon>
        <taxon>Peronosporomycetes</taxon>
        <taxon>Peronosporales</taxon>
        <taxon>Peronosporaceae</taxon>
        <taxon>Phytophthora</taxon>
    </lineage>
</organism>
<evidence type="ECO:0000259" key="2">
    <source>
        <dbReference type="Pfam" id="PF05699"/>
    </source>
</evidence>
<feature type="domain" description="HAT C-terminal dimerisation" evidence="2">
    <location>
        <begin position="128"/>
        <end position="179"/>
    </location>
</feature>
<gene>
    <name evidence="3" type="ORF">PR003_g2143</name>
</gene>
<feature type="compositionally biased region" description="Acidic residues" evidence="1">
    <location>
        <begin position="193"/>
        <end position="205"/>
    </location>
</feature>
<sequence length="218" mass="24955">MFEADTCSSSMTLNEFDRLKNVTVYTEPLPTLPDPNVQGKIFELIEERWKFICPRSNSTTIPYLLDPSKDTSAFSGKSLAETVTDAVKLAERFGLPHDMTQAIFRSALLDFIDMKGAWPADEKKQERRDSPLQWWLLDRSFSQLRFFADKVLSIPTSSEASERLWSIHGFTYSKLRNRLLVPTTPERPNASDLDSDSDLDGNGDDEEECLFDLQVREF</sequence>
<dbReference type="EMBL" id="QXFT01000065">
    <property type="protein sequence ID" value="KAE9356800.1"/>
    <property type="molecule type" value="Genomic_DNA"/>
</dbReference>
<evidence type="ECO:0000256" key="1">
    <source>
        <dbReference type="SAM" id="MobiDB-lite"/>
    </source>
</evidence>
<dbReference type="AlphaFoldDB" id="A0A6A4G7V7"/>